<name>A0A6S7H5S6_PARCT</name>
<dbReference type="InterPro" id="IPR035940">
    <property type="entry name" value="CAP_sf"/>
</dbReference>
<dbReference type="Proteomes" id="UP001152795">
    <property type="component" value="Unassembled WGS sequence"/>
</dbReference>
<dbReference type="FunFam" id="1.10.1420.10:FF:000008">
    <property type="entry name" value="MutS homolog 5 (E. coli)"/>
    <property type="match status" value="1"/>
</dbReference>
<dbReference type="GO" id="GO:0030983">
    <property type="term" value="F:mismatched DNA binding"/>
    <property type="evidence" value="ECO:0007669"/>
    <property type="project" value="InterPro"/>
</dbReference>
<protein>
    <submittedName>
        <fullName evidence="1">MutS homolog 5-like isoform X1</fullName>
    </submittedName>
</protein>
<organism evidence="1 2">
    <name type="scientific">Paramuricea clavata</name>
    <name type="common">Red gorgonian</name>
    <name type="synonym">Violescent sea-whip</name>
    <dbReference type="NCBI Taxonomy" id="317549"/>
    <lineage>
        <taxon>Eukaryota</taxon>
        <taxon>Metazoa</taxon>
        <taxon>Cnidaria</taxon>
        <taxon>Anthozoa</taxon>
        <taxon>Octocorallia</taxon>
        <taxon>Malacalcyonacea</taxon>
        <taxon>Plexauridae</taxon>
        <taxon>Paramuricea</taxon>
    </lineage>
</organism>
<dbReference type="InterPro" id="IPR034113">
    <property type="entry name" value="SCP_GAPR1-like"/>
</dbReference>
<evidence type="ECO:0000313" key="2">
    <source>
        <dbReference type="Proteomes" id="UP001152795"/>
    </source>
</evidence>
<dbReference type="InterPro" id="IPR001283">
    <property type="entry name" value="CRISP-related"/>
</dbReference>
<feature type="non-terminal residue" evidence="1">
    <location>
        <position position="1"/>
    </location>
</feature>
<dbReference type="InterPro" id="IPR007861">
    <property type="entry name" value="DNA_mismatch_repair_MutS_clamp"/>
</dbReference>
<dbReference type="PRINTS" id="PR00837">
    <property type="entry name" value="V5TPXLIKE"/>
</dbReference>
<dbReference type="GO" id="GO:0006298">
    <property type="term" value="P:mismatch repair"/>
    <property type="evidence" value="ECO:0007669"/>
    <property type="project" value="InterPro"/>
</dbReference>
<dbReference type="CDD" id="cd05382">
    <property type="entry name" value="CAP_GAPR1-like"/>
    <property type="match status" value="3"/>
</dbReference>
<dbReference type="Gene3D" id="3.40.33.10">
    <property type="entry name" value="CAP"/>
    <property type="match status" value="3"/>
</dbReference>
<dbReference type="SMART" id="SM00533">
    <property type="entry name" value="MUTSd"/>
    <property type="match status" value="1"/>
</dbReference>
<dbReference type="InterPro" id="IPR014044">
    <property type="entry name" value="CAP_dom"/>
</dbReference>
<dbReference type="InterPro" id="IPR036187">
    <property type="entry name" value="DNA_mismatch_repair_MutS_sf"/>
</dbReference>
<keyword evidence="2" id="KW-1185">Reference proteome</keyword>
<dbReference type="GO" id="GO:0005524">
    <property type="term" value="F:ATP binding"/>
    <property type="evidence" value="ECO:0007669"/>
    <property type="project" value="InterPro"/>
</dbReference>
<dbReference type="Gene3D" id="1.10.1420.10">
    <property type="match status" value="1"/>
</dbReference>
<dbReference type="SUPFAM" id="SSF48334">
    <property type="entry name" value="DNA repair protein MutS, domain III"/>
    <property type="match status" value="1"/>
</dbReference>
<dbReference type="Pfam" id="PF00188">
    <property type="entry name" value="CAP"/>
    <property type="match status" value="3"/>
</dbReference>
<sequence length="857" mass="97527">IESFRTETLIAHNQYRAQHSTTPLSLSFQLCEGAQEWAENLAEGDKFERSPENEYYSENIACTWGSQLTGTLVSRMWYEEGKDYDYTRDTLSKFTQNFTQLLWKGCREIGVGRARTKHGKEIIVARYHPPGNTEDFNANVLKKSEVSGTSTPVIHSIALNRIPGLRQFQEDCLLAHNKYRQRHSAPPLQWSYKLAYEAQKWAQHLLDSGQFTHSENMVYGENLAGRKGYDLNGKKATKLWYDESRLFNFEDPSFSPDTGNFSQLIWRGSRYFGVGKAFSSDMCIVVAYYFPPGNIVEEFNENVGTLEDNIDGVVVNETKKPAGIMAEYGQYELERFRTEFLVFTNYLRARHASPPLTVSHLLMNNAQNWANQLLRSGKITYSTDENTGESIAYAEREDLTAFKVSHRWYGEIQSHDFSSTNVNPETLNFTQLVWHHSRELGVGKAVGKDGFSVVVAQYSPPGNKEGLVKINVGKLCSPGITLVIEGHKTMKLVGKILWMHTVSSLKVKATGALIKYIDKKRIGVELEDIETRVPILALKTYSLEDAMIIDENTYSALQIFQKESHPSAYKGGSGAKEGLSLFGMMNMTKSVIGSRLLRVWFRRPTTNIQILKERQKAVAFFQSPQNVETTASIQDCLKHIKCISRTLVRMASAQASIGDWQSLYKTVYNAIYIANICKTIPDVEIAQKIARDFSEDLHRVASLINKIVDFDDSTLQNRFVVKPGVDENLDEKKRTYNGLPDFMTKVAQEELSKLDASITECNILYLPQLGYLLAIPRTEQMKEEKDFEMEGLEFVFFSDNTAHYKSANTRELDRLLGDTLCEITDHETAIMHRLQSIVLEHTQLLLKVMEYTAELDW</sequence>
<dbReference type="OrthoDB" id="5986215at2759"/>
<reference evidence="1" key="1">
    <citation type="submission" date="2020-04" db="EMBL/GenBank/DDBJ databases">
        <authorList>
            <person name="Alioto T."/>
            <person name="Alioto T."/>
            <person name="Gomez Garrido J."/>
        </authorList>
    </citation>
    <scope>NUCLEOTIDE SEQUENCE</scope>
    <source>
        <strain evidence="1">A484AB</strain>
    </source>
</reference>
<dbReference type="Pfam" id="PF05192">
    <property type="entry name" value="MutS_III"/>
    <property type="match status" value="1"/>
</dbReference>
<dbReference type="SUPFAM" id="SSF55797">
    <property type="entry name" value="PR-1-like"/>
    <property type="match status" value="3"/>
</dbReference>
<dbReference type="Pfam" id="PF05190">
    <property type="entry name" value="MutS_IV"/>
    <property type="match status" value="1"/>
</dbReference>
<dbReference type="AlphaFoldDB" id="A0A6S7H5S6"/>
<proteinExistence type="predicted"/>
<dbReference type="PANTHER" id="PTHR10334">
    <property type="entry name" value="CYSTEINE-RICH SECRETORY PROTEIN-RELATED"/>
    <property type="match status" value="1"/>
</dbReference>
<comment type="caution">
    <text evidence="1">The sequence shown here is derived from an EMBL/GenBank/DDBJ whole genome shotgun (WGS) entry which is preliminary data.</text>
</comment>
<dbReference type="InterPro" id="IPR007696">
    <property type="entry name" value="DNA_mismatch_repair_MutS_core"/>
</dbReference>
<dbReference type="FunFam" id="3.40.33.10:FF:000010">
    <property type="entry name" value="Predicted protein"/>
    <property type="match status" value="2"/>
</dbReference>
<evidence type="ECO:0000313" key="1">
    <source>
        <dbReference type="EMBL" id="CAB3998136.1"/>
    </source>
</evidence>
<gene>
    <name evidence="1" type="ORF">PACLA_8A000909</name>
</gene>
<accession>A0A6S7H5S6</accession>
<dbReference type="SMART" id="SM00198">
    <property type="entry name" value="SCP"/>
    <property type="match status" value="3"/>
</dbReference>
<dbReference type="EMBL" id="CACRXK020003277">
    <property type="protein sequence ID" value="CAB3998136.1"/>
    <property type="molecule type" value="Genomic_DNA"/>
</dbReference>